<evidence type="ECO:0000313" key="8">
    <source>
        <dbReference type="Proteomes" id="UP000269945"/>
    </source>
</evidence>
<evidence type="ECO:0000256" key="3">
    <source>
        <dbReference type="ARBA" id="ARBA00023040"/>
    </source>
</evidence>
<dbReference type="EMBL" id="CYRY02017471">
    <property type="protein sequence ID" value="VCW91224.1"/>
    <property type="molecule type" value="Genomic_DNA"/>
</dbReference>
<keyword evidence="2" id="KW-0765">Sulfation</keyword>
<proteinExistence type="predicted"/>
<evidence type="ECO:0000256" key="1">
    <source>
        <dbReference type="ARBA" id="ARBA00004141"/>
    </source>
</evidence>
<dbReference type="Gene3D" id="6.20.400.20">
    <property type="match status" value="1"/>
</dbReference>
<dbReference type="PRINTS" id="PR01060">
    <property type="entry name" value="C3ANPHYLTXNR"/>
</dbReference>
<protein>
    <submittedName>
        <fullName evidence="7">Uncharacterized protein</fullName>
    </submittedName>
</protein>
<keyword evidence="3" id="KW-0297">G-protein coupled receptor</keyword>
<keyword evidence="6" id="KW-1133">Transmembrane helix</keyword>
<dbReference type="InterPro" id="IPR001644">
    <property type="entry name" value="Anaphtx_C3AR1"/>
</dbReference>
<keyword evidence="6" id="KW-0812">Transmembrane</keyword>
<comment type="subcellular location">
    <subcellularLocation>
        <location evidence="1">Membrane</location>
        <topology evidence="1">Multi-pass membrane protein</topology>
    </subcellularLocation>
</comment>
<comment type="caution">
    <text evidence="7">The sequence shown here is derived from an EMBL/GenBank/DDBJ whole genome shotgun (WGS) entry which is preliminary data.</text>
</comment>
<evidence type="ECO:0000256" key="6">
    <source>
        <dbReference type="SAM" id="Phobius"/>
    </source>
</evidence>
<feature type="transmembrane region" description="Helical" evidence="6">
    <location>
        <begin position="23"/>
        <end position="48"/>
    </location>
</feature>
<dbReference type="AlphaFoldDB" id="A0A9X9LTY6"/>
<dbReference type="GO" id="GO:0007200">
    <property type="term" value="P:phospholipase C-activating G protein-coupled receptor signaling pathway"/>
    <property type="evidence" value="ECO:0007669"/>
    <property type="project" value="TreeGrafter"/>
</dbReference>
<dbReference type="GO" id="GO:0005886">
    <property type="term" value="C:plasma membrane"/>
    <property type="evidence" value="ECO:0007669"/>
    <property type="project" value="TreeGrafter"/>
</dbReference>
<dbReference type="Proteomes" id="UP000269945">
    <property type="component" value="Unassembled WGS sequence"/>
</dbReference>
<dbReference type="GO" id="GO:0006954">
    <property type="term" value="P:inflammatory response"/>
    <property type="evidence" value="ECO:0007669"/>
    <property type="project" value="TreeGrafter"/>
</dbReference>
<sequence>MEPSSADNNSTDLPSQPLYEPQVILSMGILSLTFVLGLPGNGLVLWVAGLKMQWTVNTIWF</sequence>
<evidence type="ECO:0000256" key="2">
    <source>
        <dbReference type="ARBA" id="ARBA00022641"/>
    </source>
</evidence>
<dbReference type="GO" id="GO:0004876">
    <property type="term" value="F:complement component C3a receptor activity"/>
    <property type="evidence" value="ECO:0007669"/>
    <property type="project" value="InterPro"/>
</dbReference>
<dbReference type="GO" id="GO:0004878">
    <property type="term" value="F:complement component C5a receptor activity"/>
    <property type="evidence" value="ECO:0007669"/>
    <property type="project" value="TreeGrafter"/>
</dbReference>
<dbReference type="GO" id="GO:0004930">
    <property type="term" value="F:G protein-coupled receptor activity"/>
    <property type="evidence" value="ECO:0007669"/>
    <property type="project" value="UniProtKB-KW"/>
</dbReference>
<evidence type="ECO:0000256" key="5">
    <source>
        <dbReference type="ARBA" id="ARBA00023224"/>
    </source>
</evidence>
<keyword evidence="4" id="KW-0675">Receptor</keyword>
<organism evidence="7 8">
    <name type="scientific">Gulo gulo</name>
    <name type="common">Wolverine</name>
    <name type="synonym">Gluton</name>
    <dbReference type="NCBI Taxonomy" id="48420"/>
    <lineage>
        <taxon>Eukaryota</taxon>
        <taxon>Metazoa</taxon>
        <taxon>Chordata</taxon>
        <taxon>Craniata</taxon>
        <taxon>Vertebrata</taxon>
        <taxon>Euteleostomi</taxon>
        <taxon>Mammalia</taxon>
        <taxon>Eutheria</taxon>
        <taxon>Laurasiatheria</taxon>
        <taxon>Carnivora</taxon>
        <taxon>Caniformia</taxon>
        <taxon>Musteloidea</taxon>
        <taxon>Mustelidae</taxon>
        <taxon>Guloninae</taxon>
        <taxon>Gulo</taxon>
    </lineage>
</organism>
<dbReference type="PANTHER" id="PTHR24225">
    <property type="entry name" value="CHEMOTACTIC RECEPTOR"/>
    <property type="match status" value="1"/>
</dbReference>
<evidence type="ECO:0000313" key="7">
    <source>
        <dbReference type="EMBL" id="VCW91224.1"/>
    </source>
</evidence>
<feature type="non-terminal residue" evidence="7">
    <location>
        <position position="61"/>
    </location>
</feature>
<gene>
    <name evidence="7" type="ORF">BN2614_LOCUS4</name>
</gene>
<keyword evidence="5" id="KW-0807">Transducer</keyword>
<dbReference type="PANTHER" id="PTHR24225:SF28">
    <property type="entry name" value="C3A ANAPHYLATOXIN CHEMOTACTIC RECEPTOR"/>
    <property type="match status" value="1"/>
</dbReference>
<dbReference type="GO" id="GO:0006935">
    <property type="term" value="P:chemotaxis"/>
    <property type="evidence" value="ECO:0007669"/>
    <property type="project" value="InterPro"/>
</dbReference>
<evidence type="ECO:0000256" key="4">
    <source>
        <dbReference type="ARBA" id="ARBA00023170"/>
    </source>
</evidence>
<dbReference type="GO" id="GO:0007204">
    <property type="term" value="P:positive regulation of cytosolic calcium ion concentration"/>
    <property type="evidence" value="ECO:0007669"/>
    <property type="project" value="TreeGrafter"/>
</dbReference>
<name>A0A9X9LTY6_GULGU</name>
<keyword evidence="8" id="KW-1185">Reference proteome</keyword>
<keyword evidence="6" id="KW-0472">Membrane</keyword>
<accession>A0A9X9LTY6</accession>
<reference evidence="7 8" key="1">
    <citation type="submission" date="2018-10" db="EMBL/GenBank/DDBJ databases">
        <authorList>
            <person name="Ekblom R."/>
            <person name="Jareborg N."/>
        </authorList>
    </citation>
    <scope>NUCLEOTIDE SEQUENCE [LARGE SCALE GENOMIC DNA]</scope>
    <source>
        <tissue evidence="7">Muscle</tissue>
    </source>
</reference>
<dbReference type="InterPro" id="IPR000826">
    <property type="entry name" value="Formyl_rcpt-rel"/>
</dbReference>